<accession>A0A9Y2I7R3</accession>
<dbReference type="PANTHER" id="PTHR39515:SF2">
    <property type="entry name" value="HTH-TYPE TRANSCRIPTIONAL REGULATOR RV0880"/>
    <property type="match status" value="1"/>
</dbReference>
<evidence type="ECO:0000313" key="3">
    <source>
        <dbReference type="Proteomes" id="UP001236014"/>
    </source>
</evidence>
<dbReference type="InterPro" id="IPR011991">
    <property type="entry name" value="ArsR-like_HTH"/>
</dbReference>
<feature type="domain" description="HTH marR-type" evidence="1">
    <location>
        <begin position="18"/>
        <end position="151"/>
    </location>
</feature>
<dbReference type="Pfam" id="PF01047">
    <property type="entry name" value="MarR"/>
    <property type="match status" value="1"/>
</dbReference>
<gene>
    <name evidence="2" type="ORF">QRX50_25140</name>
</gene>
<dbReference type="SMART" id="SM00347">
    <property type="entry name" value="HTH_MARR"/>
    <property type="match status" value="1"/>
</dbReference>
<proteinExistence type="predicted"/>
<keyword evidence="3" id="KW-1185">Reference proteome</keyword>
<dbReference type="RefSeq" id="WP_285965641.1">
    <property type="nucleotide sequence ID" value="NZ_CP127294.1"/>
</dbReference>
<dbReference type="CDD" id="cd00090">
    <property type="entry name" value="HTH_ARSR"/>
    <property type="match status" value="1"/>
</dbReference>
<dbReference type="GO" id="GO:0003700">
    <property type="term" value="F:DNA-binding transcription factor activity"/>
    <property type="evidence" value="ECO:0007669"/>
    <property type="project" value="InterPro"/>
</dbReference>
<name>A0A9Y2I7R3_9PSEU</name>
<dbReference type="InterPro" id="IPR001845">
    <property type="entry name" value="HTH_ArsR_DNA-bd_dom"/>
</dbReference>
<evidence type="ECO:0000313" key="2">
    <source>
        <dbReference type="EMBL" id="WIX74864.1"/>
    </source>
</evidence>
<dbReference type="InterPro" id="IPR000835">
    <property type="entry name" value="HTH_MarR-typ"/>
</dbReference>
<dbReference type="InterPro" id="IPR052526">
    <property type="entry name" value="HTH-type_Bedaq_tolerance"/>
</dbReference>
<dbReference type="Proteomes" id="UP001236014">
    <property type="component" value="Chromosome"/>
</dbReference>
<dbReference type="PRINTS" id="PR00598">
    <property type="entry name" value="HTHMARR"/>
</dbReference>
<dbReference type="PROSITE" id="PS50995">
    <property type="entry name" value="HTH_MARR_2"/>
    <property type="match status" value="1"/>
</dbReference>
<organism evidence="2 3">
    <name type="scientific">Amycolatopsis carbonis</name>
    <dbReference type="NCBI Taxonomy" id="715471"/>
    <lineage>
        <taxon>Bacteria</taxon>
        <taxon>Bacillati</taxon>
        <taxon>Actinomycetota</taxon>
        <taxon>Actinomycetes</taxon>
        <taxon>Pseudonocardiales</taxon>
        <taxon>Pseudonocardiaceae</taxon>
        <taxon>Amycolatopsis</taxon>
    </lineage>
</organism>
<dbReference type="EMBL" id="CP127294">
    <property type="protein sequence ID" value="WIX74864.1"/>
    <property type="molecule type" value="Genomic_DNA"/>
</dbReference>
<dbReference type="AlphaFoldDB" id="A0A9Y2I7R3"/>
<dbReference type="PANTHER" id="PTHR39515">
    <property type="entry name" value="CONSERVED PROTEIN"/>
    <property type="match status" value="1"/>
</dbReference>
<protein>
    <submittedName>
        <fullName evidence="2">MarR family transcriptional regulator</fullName>
    </submittedName>
</protein>
<dbReference type="InterPro" id="IPR036390">
    <property type="entry name" value="WH_DNA-bd_sf"/>
</dbReference>
<reference evidence="2 3" key="1">
    <citation type="submission" date="2023-06" db="EMBL/GenBank/DDBJ databases">
        <authorList>
            <person name="Oyuntsetseg B."/>
            <person name="Kim S.B."/>
        </authorList>
    </citation>
    <scope>NUCLEOTIDE SEQUENCE [LARGE SCALE GENOMIC DNA]</scope>
    <source>
        <strain evidence="2 3">2-15</strain>
    </source>
</reference>
<sequence>MTVPSGSTEPADTDVDRFADACNALYSAMRTNRARLDALAAAASALSDSQAQLVTPLARLGAMTIGELAQEAKLAQPTVTRSVKALESAGLVRRTPHAHDDRRVVVALTDRGRAHWDRARTRLRDNQRAAWDLLPDELQPQVLDLLKALTDAVTATRPVD</sequence>
<dbReference type="SMART" id="SM00418">
    <property type="entry name" value="HTH_ARSR"/>
    <property type="match status" value="1"/>
</dbReference>
<evidence type="ECO:0000259" key="1">
    <source>
        <dbReference type="PROSITE" id="PS50995"/>
    </source>
</evidence>
<dbReference type="InterPro" id="IPR036388">
    <property type="entry name" value="WH-like_DNA-bd_sf"/>
</dbReference>
<dbReference type="SUPFAM" id="SSF46785">
    <property type="entry name" value="Winged helix' DNA-binding domain"/>
    <property type="match status" value="1"/>
</dbReference>
<dbReference type="Gene3D" id="1.10.10.10">
    <property type="entry name" value="Winged helix-like DNA-binding domain superfamily/Winged helix DNA-binding domain"/>
    <property type="match status" value="1"/>
</dbReference>
<dbReference type="KEGG" id="acab:QRX50_25140"/>